<dbReference type="EMBL" id="BKAV01000002">
    <property type="protein sequence ID" value="GEP99444.1"/>
    <property type="molecule type" value="Genomic_DNA"/>
</dbReference>
<sequence>MTSEIVSAVIGAIWAFIINKISYNKKIKGYRKVFMSPYKMELLKLPTYLERATYIVDYRGEISMDKKLEAYISQLLEESENLEGLNIKKHII</sequence>
<feature type="transmembrane region" description="Helical" evidence="1">
    <location>
        <begin position="6"/>
        <end position="23"/>
    </location>
</feature>
<name>A0A380BUQ5_9STAP</name>
<evidence type="ECO:0000313" key="2">
    <source>
        <dbReference type="EMBL" id="GEP99444.1"/>
    </source>
</evidence>
<dbReference type="RefSeq" id="WP_244913813.1">
    <property type="nucleotide sequence ID" value="NZ_BKAV01000002.1"/>
</dbReference>
<accession>A0A380BUQ5</accession>
<proteinExistence type="predicted"/>
<keyword evidence="1" id="KW-0812">Transmembrane</keyword>
<evidence type="ECO:0000313" key="5">
    <source>
        <dbReference type="Proteomes" id="UP000321598"/>
    </source>
</evidence>
<dbReference type="Proteomes" id="UP000254956">
    <property type="component" value="Unassembled WGS sequence"/>
</dbReference>
<reference evidence="3 4" key="1">
    <citation type="submission" date="2018-06" db="EMBL/GenBank/DDBJ databases">
        <authorList>
            <consortium name="Pathogen Informatics"/>
            <person name="Doyle S."/>
        </authorList>
    </citation>
    <scope>NUCLEOTIDE SEQUENCE [LARGE SCALE GENOMIC DNA]</scope>
    <source>
        <strain evidence="3 4">NCTC12413</strain>
    </source>
</reference>
<organism evidence="3 4">
    <name type="scientific">Staphylococcus arlettae</name>
    <dbReference type="NCBI Taxonomy" id="29378"/>
    <lineage>
        <taxon>Bacteria</taxon>
        <taxon>Bacillati</taxon>
        <taxon>Bacillota</taxon>
        <taxon>Bacilli</taxon>
        <taxon>Bacillales</taxon>
        <taxon>Staphylococcaceae</taxon>
        <taxon>Staphylococcus</taxon>
    </lineage>
</organism>
<gene>
    <name evidence="3" type="ORF">NCTC12413_00054</name>
    <name evidence="2" type="ORF">SAR03_04820</name>
</gene>
<dbReference type="EMBL" id="UGZE01000001">
    <property type="protein sequence ID" value="SUJ06437.1"/>
    <property type="molecule type" value="Genomic_DNA"/>
</dbReference>
<dbReference type="AlphaFoldDB" id="A0A380BUQ5"/>
<evidence type="ECO:0000256" key="1">
    <source>
        <dbReference type="SAM" id="Phobius"/>
    </source>
</evidence>
<protein>
    <submittedName>
        <fullName evidence="3">Uncharacterized protein</fullName>
    </submittedName>
</protein>
<evidence type="ECO:0000313" key="3">
    <source>
        <dbReference type="EMBL" id="SUJ06437.1"/>
    </source>
</evidence>
<reference evidence="2 5" key="2">
    <citation type="submission" date="2019-07" db="EMBL/GenBank/DDBJ databases">
        <title>Whole genome shotgun sequence of Staphylococcus arlettae NBRC 109765.</title>
        <authorList>
            <person name="Hosoyama A."/>
            <person name="Uohara A."/>
            <person name="Ohji S."/>
            <person name="Ichikawa N."/>
        </authorList>
    </citation>
    <scope>NUCLEOTIDE SEQUENCE [LARGE SCALE GENOMIC DNA]</scope>
    <source>
        <strain evidence="2 5">NBRC 109765</strain>
    </source>
</reference>
<keyword evidence="1" id="KW-1133">Transmembrane helix</keyword>
<keyword evidence="1" id="KW-0472">Membrane</keyword>
<dbReference type="Proteomes" id="UP000321598">
    <property type="component" value="Unassembled WGS sequence"/>
</dbReference>
<evidence type="ECO:0000313" key="4">
    <source>
        <dbReference type="Proteomes" id="UP000254956"/>
    </source>
</evidence>
<keyword evidence="5" id="KW-1185">Reference proteome</keyword>